<evidence type="ECO:0000256" key="3">
    <source>
        <dbReference type="ARBA" id="ARBA00022603"/>
    </source>
</evidence>
<evidence type="ECO:0000256" key="7">
    <source>
        <dbReference type="HAMAP-Rule" id="MF_01057"/>
    </source>
</evidence>
<feature type="binding site" evidence="7">
    <location>
        <position position="141"/>
    </location>
    <ligand>
        <name>substrate</name>
    </ligand>
</feature>
<proteinExistence type="inferred from homology"/>
<comment type="pathway">
    <text evidence="7">tRNA modification; N(7)-methylguanine-tRNA biosynthesis.</text>
</comment>
<dbReference type="InterPro" id="IPR003358">
    <property type="entry name" value="tRNA_(Gua-N-7)_MeTrfase_Trmb"/>
</dbReference>
<dbReference type="PANTHER" id="PTHR23417">
    <property type="entry name" value="3-DEOXY-D-MANNO-OCTULOSONIC-ACID TRANSFERASE/TRNA GUANINE-N 7 - -METHYLTRANSFERASE"/>
    <property type="match status" value="1"/>
</dbReference>
<comment type="caution">
    <text evidence="8">The sequence shown here is derived from an EMBL/GenBank/DDBJ whole genome shotgun (WGS) entry which is preliminary data.</text>
</comment>
<reference evidence="9" key="3">
    <citation type="submission" date="2021-06" db="EMBL/GenBank/DDBJ databases">
        <title>Genomic Description and Analysis of Intracellular Bacteria, Candidatus Berkiella cookevillensis and Candidatus Berkiella aquae.</title>
        <authorList>
            <person name="Kidane D.T."/>
            <person name="Mehari Y.T."/>
            <person name="Rice F.C."/>
            <person name="Arivett B.A."/>
            <person name="Farone A.L."/>
            <person name="Berk S.G."/>
            <person name="Farone M.B."/>
        </authorList>
    </citation>
    <scope>NUCLEOTIDE SEQUENCE</scope>
    <source>
        <strain evidence="9">HT99</strain>
    </source>
</reference>
<dbReference type="HAMAP" id="MF_01057">
    <property type="entry name" value="tRNA_methyltr_TrmB"/>
    <property type="match status" value="1"/>
</dbReference>
<evidence type="ECO:0000256" key="2">
    <source>
        <dbReference type="ARBA" id="ARBA00003015"/>
    </source>
</evidence>
<evidence type="ECO:0000256" key="1">
    <source>
        <dbReference type="ARBA" id="ARBA00000142"/>
    </source>
</evidence>
<dbReference type="EMBL" id="LKAJ02000001">
    <property type="protein sequence ID" value="MCS5712619.1"/>
    <property type="molecule type" value="Genomic_DNA"/>
</dbReference>
<dbReference type="PANTHER" id="PTHR23417:SF14">
    <property type="entry name" value="PENTACOTRIPEPTIDE-REPEAT REGION OF PRORP DOMAIN-CONTAINING PROTEIN"/>
    <property type="match status" value="1"/>
</dbReference>
<dbReference type="Proteomes" id="UP000051497">
    <property type="component" value="Unassembled WGS sequence"/>
</dbReference>
<dbReference type="NCBIfam" id="TIGR00091">
    <property type="entry name" value="tRNA (guanosine(46)-N7)-methyltransferase TrmB"/>
    <property type="match status" value="1"/>
</dbReference>
<keyword evidence="3 7" id="KW-0489">Methyltransferase</keyword>
<dbReference type="PATRIC" id="fig|1590043.3.peg.599"/>
<evidence type="ECO:0000256" key="5">
    <source>
        <dbReference type="ARBA" id="ARBA00022691"/>
    </source>
</evidence>
<dbReference type="InterPro" id="IPR055361">
    <property type="entry name" value="tRNA_methyltr_TrmB_bact"/>
</dbReference>
<name>A0A0Q9YWS4_9GAMM</name>
<feature type="binding site" evidence="7">
    <location>
        <begin position="210"/>
        <end position="213"/>
    </location>
    <ligand>
        <name>substrate</name>
    </ligand>
</feature>
<protein>
    <recommendedName>
        <fullName evidence="7">tRNA (guanine-N(7)-)-methyltransferase</fullName>
        <ecNumber evidence="7">2.1.1.33</ecNumber>
    </recommendedName>
    <alternativeName>
        <fullName evidence="7">tRNA (guanine(46)-N(7))-methyltransferase</fullName>
    </alternativeName>
    <alternativeName>
        <fullName evidence="7">tRNA(m7G46)-methyltransferase</fullName>
    </alternativeName>
</protein>
<accession>A0A0Q9YWS4</accession>
<evidence type="ECO:0000313" key="10">
    <source>
        <dbReference type="Proteomes" id="UP000051497"/>
    </source>
</evidence>
<dbReference type="OrthoDB" id="9802090at2"/>
<dbReference type="PROSITE" id="PS51625">
    <property type="entry name" value="SAM_MT_TRMB"/>
    <property type="match status" value="1"/>
</dbReference>
<dbReference type="InterPro" id="IPR029063">
    <property type="entry name" value="SAM-dependent_MTases_sf"/>
</dbReference>
<keyword evidence="6 7" id="KW-0819">tRNA processing</keyword>
<comment type="similarity">
    <text evidence="7">Belongs to the class I-like SAM-binding methyltransferase superfamily. TrmB family.</text>
</comment>
<keyword evidence="5 7" id="KW-0949">S-adenosyl-L-methionine</keyword>
<keyword evidence="10" id="KW-1185">Reference proteome</keyword>
<evidence type="ECO:0000256" key="4">
    <source>
        <dbReference type="ARBA" id="ARBA00022679"/>
    </source>
</evidence>
<keyword evidence="4 7" id="KW-0808">Transferase</keyword>
<dbReference type="GO" id="GO:0043527">
    <property type="term" value="C:tRNA methyltransferase complex"/>
    <property type="evidence" value="ECO:0007669"/>
    <property type="project" value="TreeGrafter"/>
</dbReference>
<sequence>MTIENVIQRPVRSFVVRQGRMTPAQKEALEAAWPYFGLSLPPDSQFYDWQTVFQRDAKRVLEIGFGMGATLLSLAKSHPDIDFIGIEVHPPGIGRLLSCAKVMQLTNLKIFAMDAIEVLNRAIPDKSLDKVLLLFPDPWPKRKHHKRRIVQPEFVQLIARKLKSQGIFQLATDWQPYAEHMMSVMQASPDFCNVFGKEGYAPAGFERETTKFERRGEKLGHAIWDLVFQSKC</sequence>
<feature type="binding site" evidence="7">
    <location>
        <position position="62"/>
    </location>
    <ligand>
        <name>S-adenosyl-L-methionine</name>
        <dbReference type="ChEBI" id="CHEBI:59789"/>
    </ligand>
</feature>
<evidence type="ECO:0000256" key="6">
    <source>
        <dbReference type="ARBA" id="ARBA00022694"/>
    </source>
</evidence>
<dbReference type="AlphaFoldDB" id="A0A0Q9YWS4"/>
<dbReference type="SUPFAM" id="SSF53335">
    <property type="entry name" value="S-adenosyl-L-methionine-dependent methyltransferases"/>
    <property type="match status" value="1"/>
</dbReference>
<dbReference type="CDD" id="cd02440">
    <property type="entry name" value="AdoMet_MTases"/>
    <property type="match status" value="1"/>
</dbReference>
<feature type="binding site" evidence="7">
    <location>
        <position position="114"/>
    </location>
    <ligand>
        <name>S-adenosyl-L-methionine</name>
        <dbReference type="ChEBI" id="CHEBI:59789"/>
    </ligand>
</feature>
<dbReference type="EMBL" id="LKAJ01000002">
    <property type="protein sequence ID" value="KRG22178.1"/>
    <property type="molecule type" value="Genomic_DNA"/>
</dbReference>
<comment type="caution">
    <text evidence="7">Lacks conserved residue(s) required for the propagation of feature annotation.</text>
</comment>
<dbReference type="Gene3D" id="3.40.50.150">
    <property type="entry name" value="Vaccinia Virus protein VP39"/>
    <property type="match status" value="1"/>
</dbReference>
<dbReference type="STRING" id="295108.HT99x_00597"/>
<dbReference type="UniPathway" id="UPA00989"/>
<dbReference type="GO" id="GO:0008176">
    <property type="term" value="F:tRNA (guanine(46)-N7)-methyltransferase activity"/>
    <property type="evidence" value="ECO:0007669"/>
    <property type="project" value="UniProtKB-UniRule"/>
</dbReference>
<comment type="catalytic activity">
    <reaction evidence="1 7">
        <text>guanosine(46) in tRNA + S-adenosyl-L-methionine = N(7)-methylguanosine(46) in tRNA + S-adenosyl-L-homocysteine</text>
        <dbReference type="Rhea" id="RHEA:42708"/>
        <dbReference type="Rhea" id="RHEA-COMP:10188"/>
        <dbReference type="Rhea" id="RHEA-COMP:10189"/>
        <dbReference type="ChEBI" id="CHEBI:57856"/>
        <dbReference type="ChEBI" id="CHEBI:59789"/>
        <dbReference type="ChEBI" id="CHEBI:74269"/>
        <dbReference type="ChEBI" id="CHEBI:74480"/>
        <dbReference type="EC" id="2.1.1.33"/>
    </reaction>
</comment>
<feature type="binding site" evidence="7">
    <location>
        <position position="87"/>
    </location>
    <ligand>
        <name>S-adenosyl-L-methionine</name>
        <dbReference type="ChEBI" id="CHEBI:59789"/>
    </ligand>
</feature>
<dbReference type="EC" id="2.1.1.33" evidence="7"/>
<reference evidence="9" key="2">
    <citation type="journal article" date="2016" name="Genome Announc.">
        <title>Draft Genome Sequences of Two Novel Amoeba-Resistant Intranuclear Bacteria, 'Candidatus Berkiella cookevillensis' and 'Candidatus Berkiella aquae'.</title>
        <authorList>
            <person name="Mehari Y.T."/>
            <person name="Arivett B.A."/>
            <person name="Farone A.L."/>
            <person name="Gunderson J.H."/>
            <person name="Farone M.B."/>
        </authorList>
    </citation>
    <scope>NUCLEOTIDE SEQUENCE</scope>
    <source>
        <strain evidence="9">HT99</strain>
    </source>
</reference>
<feature type="binding site" evidence="7">
    <location>
        <position position="137"/>
    </location>
    <ligand>
        <name>S-adenosyl-L-methionine</name>
        <dbReference type="ChEBI" id="CHEBI:59789"/>
    </ligand>
</feature>
<comment type="function">
    <text evidence="2 7">Catalyzes the formation of N(7)-methylguanine at position 46 (m7G46) in tRNA.</text>
</comment>
<feature type="binding site" evidence="7">
    <location>
        <position position="173"/>
    </location>
    <ligand>
        <name>substrate</name>
    </ligand>
</feature>
<dbReference type="RefSeq" id="WP_075065240.1">
    <property type="nucleotide sequence ID" value="NZ_LKAJ02000001.1"/>
</dbReference>
<evidence type="ECO:0000313" key="8">
    <source>
        <dbReference type="EMBL" id="KRG22178.1"/>
    </source>
</evidence>
<organism evidence="8">
    <name type="scientific">Candidatus Berkiella aquae</name>
    <dbReference type="NCBI Taxonomy" id="295108"/>
    <lineage>
        <taxon>Bacteria</taxon>
        <taxon>Pseudomonadati</taxon>
        <taxon>Pseudomonadota</taxon>
        <taxon>Gammaproteobacteria</taxon>
        <taxon>Candidatus Berkiellales</taxon>
        <taxon>Candidatus Berkiellaceae</taxon>
        <taxon>Candidatus Berkiella</taxon>
    </lineage>
</organism>
<dbReference type="Pfam" id="PF02390">
    <property type="entry name" value="Methyltransf_4"/>
    <property type="match status" value="1"/>
</dbReference>
<reference evidence="8" key="1">
    <citation type="submission" date="2015-09" db="EMBL/GenBank/DDBJ databases">
        <title>Draft Genome Sequences of Two Novel Amoeba-resistant Intranuclear Bacteria, Candidatus Berkiella cookevillensis and Candidatus Berkiella aquae.</title>
        <authorList>
            <person name="Mehari Y.T."/>
            <person name="Arivett B.A."/>
            <person name="Farone A.L."/>
            <person name="Gunderson J.H."/>
            <person name="Farone M.B."/>
        </authorList>
    </citation>
    <scope>NUCLEOTIDE SEQUENCE [LARGE SCALE GENOMIC DNA]</scope>
    <source>
        <strain evidence="8">HT99</strain>
    </source>
</reference>
<gene>
    <name evidence="7 8" type="primary">trmB</name>
    <name evidence="8" type="ORF">HT99x_00597</name>
    <name evidence="9" type="ORF">HT99x_014355</name>
</gene>
<evidence type="ECO:0000313" key="9">
    <source>
        <dbReference type="EMBL" id="MCS5712619.1"/>
    </source>
</evidence>